<name>A0A0F2CMF0_STRCR</name>
<dbReference type="GeneID" id="48422842"/>
<dbReference type="GO" id="GO:0032259">
    <property type="term" value="P:methylation"/>
    <property type="evidence" value="ECO:0007669"/>
    <property type="project" value="UniProtKB-KW"/>
</dbReference>
<keyword evidence="5" id="KW-0808">Transferase</keyword>
<evidence type="ECO:0000313" key="7">
    <source>
        <dbReference type="Proteomes" id="UP000272213"/>
    </source>
</evidence>
<dbReference type="EMBL" id="RJPM01000002">
    <property type="protein sequence ID" value="RSJ76775.1"/>
    <property type="molecule type" value="Genomic_DNA"/>
</dbReference>
<dbReference type="EMBL" id="RJPS01000014">
    <property type="protein sequence ID" value="RSJ88373.1"/>
    <property type="molecule type" value="Genomic_DNA"/>
</dbReference>
<evidence type="ECO:0000313" key="5">
    <source>
        <dbReference type="EMBL" id="RSJ94753.1"/>
    </source>
</evidence>
<dbReference type="Gene3D" id="1.10.10.10">
    <property type="entry name" value="Winged helix-like DNA-binding domain superfamily/Winged helix DNA-binding domain"/>
    <property type="match status" value="1"/>
</dbReference>
<organism evidence="5 8">
    <name type="scientific">Streptococcus cristatus</name>
    <dbReference type="NCBI Taxonomy" id="45634"/>
    <lineage>
        <taxon>Bacteria</taxon>
        <taxon>Bacillati</taxon>
        <taxon>Bacillota</taxon>
        <taxon>Bacilli</taxon>
        <taxon>Lactobacillales</taxon>
        <taxon>Streptococcaceae</taxon>
        <taxon>Streptococcus</taxon>
    </lineage>
</organism>
<reference evidence="6 7" key="1">
    <citation type="submission" date="2018-11" db="EMBL/GenBank/DDBJ databases">
        <title>Species Designations Belie Phenotypic and Genotypic Heterogeneity in Oral Streptococci.</title>
        <authorList>
            <person name="Velsko I."/>
        </authorList>
    </citation>
    <scope>NUCLEOTIDE SEQUENCE [LARGE SCALE GENOMIC DNA]</scope>
    <source>
        <strain evidence="4 6">A52</strain>
        <strain evidence="3 7">BCA6</strain>
        <strain evidence="5 8">BCC13</strain>
    </source>
</reference>
<evidence type="ECO:0000259" key="2">
    <source>
        <dbReference type="Pfam" id="PF01035"/>
    </source>
</evidence>
<dbReference type="Proteomes" id="UP000270868">
    <property type="component" value="Unassembled WGS sequence"/>
</dbReference>
<dbReference type="InterPro" id="IPR014048">
    <property type="entry name" value="MethylDNA_cys_MeTrfase_DNA-bd"/>
</dbReference>
<dbReference type="GO" id="GO:0008168">
    <property type="term" value="F:methyltransferase activity"/>
    <property type="evidence" value="ECO:0007669"/>
    <property type="project" value="UniProtKB-KW"/>
</dbReference>
<dbReference type="Proteomes" id="UP000278843">
    <property type="component" value="Unassembled WGS sequence"/>
</dbReference>
<comment type="caution">
    <text evidence="5">The sequence shown here is derived from an EMBL/GenBank/DDBJ whole genome shotgun (WGS) entry which is preliminary data.</text>
</comment>
<gene>
    <name evidence="5" type="ORF">D8790_07475</name>
    <name evidence="4" type="ORF">D8792_09580</name>
    <name evidence="3" type="ORF">D8798_02935</name>
</gene>
<protein>
    <submittedName>
        <fullName evidence="5">6-O-methylguanine DNA methyltransferase, DNA binding domain</fullName>
    </submittedName>
</protein>
<dbReference type="Pfam" id="PF01035">
    <property type="entry name" value="DNA_binding_1"/>
    <property type="match status" value="1"/>
</dbReference>
<feature type="domain" description="Methylated-DNA-[protein]-cysteine S-methyltransferase DNA binding" evidence="2">
    <location>
        <begin position="11"/>
        <end position="91"/>
    </location>
</feature>
<dbReference type="EMBL" id="RJPU01000005">
    <property type="protein sequence ID" value="RSJ94753.1"/>
    <property type="molecule type" value="Genomic_DNA"/>
</dbReference>
<dbReference type="Proteomes" id="UP000272213">
    <property type="component" value="Unassembled WGS sequence"/>
</dbReference>
<keyword evidence="5" id="KW-0489">Methyltransferase</keyword>
<dbReference type="InterPro" id="IPR036217">
    <property type="entry name" value="MethylDNA_cys_MeTrfase_DNAb"/>
</dbReference>
<dbReference type="OrthoDB" id="1796440at2"/>
<dbReference type="SUPFAM" id="SSF46767">
    <property type="entry name" value="Methylated DNA-protein cysteine methyltransferase, C-terminal domain"/>
    <property type="match status" value="1"/>
</dbReference>
<evidence type="ECO:0000313" key="4">
    <source>
        <dbReference type="EMBL" id="RSJ88373.1"/>
    </source>
</evidence>
<evidence type="ECO:0000313" key="6">
    <source>
        <dbReference type="Proteomes" id="UP000270868"/>
    </source>
</evidence>
<evidence type="ECO:0000256" key="1">
    <source>
        <dbReference type="ARBA" id="ARBA00022763"/>
    </source>
</evidence>
<evidence type="ECO:0000313" key="8">
    <source>
        <dbReference type="Proteomes" id="UP000278843"/>
    </source>
</evidence>
<dbReference type="GO" id="GO:0006281">
    <property type="term" value="P:DNA repair"/>
    <property type="evidence" value="ECO:0007669"/>
    <property type="project" value="InterPro"/>
</dbReference>
<dbReference type="AlphaFoldDB" id="A0A0F2CMF0"/>
<evidence type="ECO:0000313" key="3">
    <source>
        <dbReference type="EMBL" id="RSJ76775.1"/>
    </source>
</evidence>
<proteinExistence type="predicted"/>
<sequence>MTQSTFITPEKYVEAIQQIPYGKVVTLADLRTHFGQDNSAPFFSGIAALIVAWSEEDAKIPYWRVLKSGGEVNAKYPGGLEVQRGLLEAEGHSIIQKGKTKMRYYVQDFQKKRYSFDLERNLMCGQD</sequence>
<accession>A0A0F2CMF0</accession>
<dbReference type="InterPro" id="IPR036388">
    <property type="entry name" value="WH-like_DNA-bd_sf"/>
</dbReference>
<keyword evidence="1" id="KW-0227">DNA damage</keyword>
<dbReference type="RefSeq" id="WP_005590997.1">
    <property type="nucleotide sequence ID" value="NZ_CABPTQ010000002.1"/>
</dbReference>